<dbReference type="Proteomes" id="UP001596072">
    <property type="component" value="Unassembled WGS sequence"/>
</dbReference>
<keyword evidence="3" id="KW-1185">Reference proteome</keyword>
<keyword evidence="2" id="KW-0378">Hydrolase</keyword>
<comment type="caution">
    <text evidence="2">The sequence shown here is derived from an EMBL/GenBank/DDBJ whole genome shotgun (WGS) entry which is preliminary data.</text>
</comment>
<dbReference type="InterPro" id="IPR044077">
    <property type="entry name" value="Amylosucrase"/>
</dbReference>
<dbReference type="Gene3D" id="2.60.40.1180">
    <property type="entry name" value="Golgi alpha-mannosidase II"/>
    <property type="match status" value="1"/>
</dbReference>
<accession>A0ABW0ZBL6</accession>
<feature type="domain" description="Glycosyl hydrolase family 13 catalytic" evidence="1">
    <location>
        <begin position="95"/>
        <end position="550"/>
    </location>
</feature>
<dbReference type="InterPro" id="IPR017853">
    <property type="entry name" value="GH"/>
</dbReference>
<dbReference type="RefSeq" id="WP_136434145.1">
    <property type="nucleotide sequence ID" value="NZ_JBHSNS010000001.1"/>
</dbReference>
<organism evidence="2 3">
    <name type="scientific">Nocardioides vastitatis</name>
    <dbReference type="NCBI Taxonomy" id="2568655"/>
    <lineage>
        <taxon>Bacteria</taxon>
        <taxon>Bacillati</taxon>
        <taxon>Actinomycetota</taxon>
        <taxon>Actinomycetes</taxon>
        <taxon>Propionibacteriales</taxon>
        <taxon>Nocardioidaceae</taxon>
        <taxon>Nocardioides</taxon>
    </lineage>
</organism>
<dbReference type="EMBL" id="JBHSNS010000001">
    <property type="protein sequence ID" value="MFC5727573.1"/>
    <property type="molecule type" value="Genomic_DNA"/>
</dbReference>
<reference evidence="3" key="1">
    <citation type="journal article" date="2019" name="Int. J. Syst. Evol. Microbiol.">
        <title>The Global Catalogue of Microorganisms (GCM) 10K type strain sequencing project: providing services to taxonomists for standard genome sequencing and annotation.</title>
        <authorList>
            <consortium name="The Broad Institute Genomics Platform"/>
            <consortium name="The Broad Institute Genome Sequencing Center for Infectious Disease"/>
            <person name="Wu L."/>
            <person name="Ma J."/>
        </authorList>
    </citation>
    <scope>NUCLEOTIDE SEQUENCE [LARGE SCALE GENOMIC DNA]</scope>
    <source>
        <strain evidence="3">YIM 94188</strain>
    </source>
</reference>
<evidence type="ECO:0000313" key="2">
    <source>
        <dbReference type="EMBL" id="MFC5727573.1"/>
    </source>
</evidence>
<dbReference type="SMART" id="SM00642">
    <property type="entry name" value="Aamy"/>
    <property type="match status" value="1"/>
</dbReference>
<sequence>MNDSPTEPDVVRAALGDLEGEAFLQRLALVRPDLDEALAEVYGDRVDPAAFADLLVADALAATAARDPALAALDRRREIDPGWFLAEDMIGYVCYADRFAGGLAGVTTHLDHLAELGVRYLHLMPLLQPRDGENDGGYAVADYSAVDRRLGTMADLEALAGEAHRRGIALCVDLVLNHTARDHQWARRAVAGDPTYRSFYRFFPDRTEPDAYERTLPEVFPDLAPGSFSKVEETGEWVWTTFHDYQWDLDWSNPQVFRAMLGVMLSLTGRGVDVLRLDAVPFLWKRLGTDCQNQPEAHRILQALKALVRLARPGVVLKAEAIVGPDQLVPYLGAHEVFRPECDLAYDNQLMVMLWSALATRDVRLLVHALSRRQPAPAGTGWVTYVRCHDDIGWAVADEDAWAVGIDPGAHRRFLASFFAGDHPGSFARGLVFQPDPVTGDGRTSGMCASLAGLEHALDLGIPAEVDAALRRIETLYAVVYSFGGIPLVYMGDEVALRNDRRWAGEPGHEADNRWLHRPRMDWAAADRRHDPTTLEGRCFAALRRLGEVRRSAVALRSDASTTVVPLDDPGVLAYVRRHPRAQPMLGLARFSDDPGVVDLAPVRAVTGVDRWRHVHSTAGEQAPADGRISLPAWGFVWLTAD</sequence>
<evidence type="ECO:0000313" key="3">
    <source>
        <dbReference type="Proteomes" id="UP001596072"/>
    </source>
</evidence>
<dbReference type="PANTHER" id="PTHR10357">
    <property type="entry name" value="ALPHA-AMYLASE FAMILY MEMBER"/>
    <property type="match status" value="1"/>
</dbReference>
<dbReference type="Gene3D" id="1.10.1740.10">
    <property type="match status" value="1"/>
</dbReference>
<dbReference type="InterPro" id="IPR013780">
    <property type="entry name" value="Glyco_hydro_b"/>
</dbReference>
<proteinExistence type="predicted"/>
<dbReference type="InterPro" id="IPR006047">
    <property type="entry name" value="GH13_cat_dom"/>
</dbReference>
<dbReference type="Gene3D" id="3.20.20.80">
    <property type="entry name" value="Glycosidases"/>
    <property type="match status" value="1"/>
</dbReference>
<dbReference type="PANTHER" id="PTHR10357:SF213">
    <property type="entry name" value="ALPHA AMYLASE CATALYTIC REGION"/>
    <property type="match status" value="1"/>
</dbReference>
<dbReference type="CDD" id="cd11324">
    <property type="entry name" value="AmyAc_Amylosucrase"/>
    <property type="match status" value="1"/>
</dbReference>
<dbReference type="InterPro" id="IPR045857">
    <property type="entry name" value="O16G_dom_2"/>
</dbReference>
<dbReference type="GO" id="GO:0016787">
    <property type="term" value="F:hydrolase activity"/>
    <property type="evidence" value="ECO:0007669"/>
    <property type="project" value="UniProtKB-KW"/>
</dbReference>
<gene>
    <name evidence="2" type="ORF">ACFPQB_01495</name>
</gene>
<name>A0ABW0ZBL6_9ACTN</name>
<protein>
    <submittedName>
        <fullName evidence="2">Alpha-amylase family glycosyl hydrolase</fullName>
    </submittedName>
</protein>
<dbReference type="SUPFAM" id="SSF51445">
    <property type="entry name" value="(Trans)glycosidases"/>
    <property type="match status" value="1"/>
</dbReference>
<dbReference type="Gene3D" id="3.90.400.10">
    <property type="entry name" value="Oligo-1,6-glucosidase, Domain 2"/>
    <property type="match status" value="1"/>
</dbReference>
<dbReference type="Pfam" id="PF00128">
    <property type="entry name" value="Alpha-amylase"/>
    <property type="match status" value="1"/>
</dbReference>
<evidence type="ECO:0000259" key="1">
    <source>
        <dbReference type="SMART" id="SM00642"/>
    </source>
</evidence>